<evidence type="ECO:0000313" key="1">
    <source>
        <dbReference type="EMBL" id="PSJ39620.1"/>
    </source>
</evidence>
<dbReference type="AlphaFoldDB" id="A0A2P7QNU1"/>
<gene>
    <name evidence="1" type="ORF">C7I55_13550</name>
</gene>
<dbReference type="EMBL" id="PXYI01000004">
    <property type="protein sequence ID" value="PSJ39620.1"/>
    <property type="molecule type" value="Genomic_DNA"/>
</dbReference>
<reference evidence="1 2" key="1">
    <citation type="submission" date="2018-03" db="EMBL/GenBank/DDBJ databases">
        <title>The draft genome of Sphingosinicella sp. GL-C-18.</title>
        <authorList>
            <person name="Liu L."/>
            <person name="Li L."/>
            <person name="Liang L."/>
            <person name="Zhang X."/>
            <person name="Wang T."/>
        </authorList>
    </citation>
    <scope>NUCLEOTIDE SEQUENCE [LARGE SCALE GENOMIC DNA]</scope>
    <source>
        <strain evidence="1 2">GL-C-18</strain>
    </source>
</reference>
<dbReference type="Proteomes" id="UP000241167">
    <property type="component" value="Unassembled WGS sequence"/>
</dbReference>
<sequence length="92" mass="10761">MHCHRNRSDRHYGGPEEGGWWYDCGTFVRVLGFHLDEDRANQLAACANRLLEVVQRRRRQVDSVLYDGGRHRVIAFNGLPPAQFPTERPHYE</sequence>
<accession>A0A2P7QNU1</accession>
<organism evidence="1 2">
    <name type="scientific">Allosphingosinicella deserti</name>
    <dbReference type="NCBI Taxonomy" id="2116704"/>
    <lineage>
        <taxon>Bacteria</taxon>
        <taxon>Pseudomonadati</taxon>
        <taxon>Pseudomonadota</taxon>
        <taxon>Alphaproteobacteria</taxon>
        <taxon>Sphingomonadales</taxon>
        <taxon>Sphingomonadaceae</taxon>
        <taxon>Allosphingosinicella</taxon>
    </lineage>
</organism>
<evidence type="ECO:0000313" key="2">
    <source>
        <dbReference type="Proteomes" id="UP000241167"/>
    </source>
</evidence>
<comment type="caution">
    <text evidence="1">The sequence shown here is derived from an EMBL/GenBank/DDBJ whole genome shotgun (WGS) entry which is preliminary data.</text>
</comment>
<keyword evidence="2" id="KW-1185">Reference proteome</keyword>
<protein>
    <submittedName>
        <fullName evidence="1">Uncharacterized protein</fullName>
    </submittedName>
</protein>
<proteinExistence type="predicted"/>
<name>A0A2P7QNU1_9SPHN</name>